<sequence>MYRLVLEIAPHHRPVQQPKAFVAIEKLTEADQRRCLKSKLEIRTRESPRQPRRGGTRADPLRPAVRGWPVVARVSPLAHMLIVKSRAESRSFFQQSACDSKLYHVPLYLTPTVSRVRCRDRMYTCIPWRFRLAHRNTHRNINSGLGGKSFVGFEMPNLGLDAFLRTFFRSACISGIPWKIATVSPEILVRMLQRRRRERAKYASTDSMHTQAYNSVLSINCQASLEISGQCRLIWALHPCFAMQVRCKWLDRPAASGKHLDHQFPRQQALWGSRCPQSPVGPASAYRI</sequence>
<organism evidence="1 2">
    <name type="scientific">Macroventuria anomochaeta</name>
    <dbReference type="NCBI Taxonomy" id="301207"/>
    <lineage>
        <taxon>Eukaryota</taxon>
        <taxon>Fungi</taxon>
        <taxon>Dikarya</taxon>
        <taxon>Ascomycota</taxon>
        <taxon>Pezizomycotina</taxon>
        <taxon>Dothideomycetes</taxon>
        <taxon>Pleosporomycetidae</taxon>
        <taxon>Pleosporales</taxon>
        <taxon>Pleosporineae</taxon>
        <taxon>Didymellaceae</taxon>
        <taxon>Macroventuria</taxon>
    </lineage>
</organism>
<keyword evidence="2" id="KW-1185">Reference proteome</keyword>
<proteinExistence type="predicted"/>
<protein>
    <submittedName>
        <fullName evidence="1">Uncharacterized protein</fullName>
    </submittedName>
</protein>
<gene>
    <name evidence="1" type="ORF">BU25DRAFT_208637</name>
</gene>
<accession>A0ACB6RL91</accession>
<evidence type="ECO:0000313" key="1">
    <source>
        <dbReference type="EMBL" id="KAF2622676.1"/>
    </source>
</evidence>
<reference evidence="1" key="1">
    <citation type="journal article" date="2020" name="Stud. Mycol.">
        <title>101 Dothideomycetes genomes: a test case for predicting lifestyles and emergence of pathogens.</title>
        <authorList>
            <person name="Haridas S."/>
            <person name="Albert R."/>
            <person name="Binder M."/>
            <person name="Bloem J."/>
            <person name="Labutti K."/>
            <person name="Salamov A."/>
            <person name="Andreopoulos B."/>
            <person name="Baker S."/>
            <person name="Barry K."/>
            <person name="Bills G."/>
            <person name="Bluhm B."/>
            <person name="Cannon C."/>
            <person name="Castanera R."/>
            <person name="Culley D."/>
            <person name="Daum C."/>
            <person name="Ezra D."/>
            <person name="Gonzalez J."/>
            <person name="Henrissat B."/>
            <person name="Kuo A."/>
            <person name="Liang C."/>
            <person name="Lipzen A."/>
            <person name="Lutzoni F."/>
            <person name="Magnuson J."/>
            <person name="Mondo S."/>
            <person name="Nolan M."/>
            <person name="Ohm R."/>
            <person name="Pangilinan J."/>
            <person name="Park H.-J."/>
            <person name="Ramirez L."/>
            <person name="Alfaro M."/>
            <person name="Sun H."/>
            <person name="Tritt A."/>
            <person name="Yoshinaga Y."/>
            <person name="Zwiers L.-H."/>
            <person name="Turgeon B."/>
            <person name="Goodwin S."/>
            <person name="Spatafora J."/>
            <person name="Crous P."/>
            <person name="Grigoriev I."/>
        </authorList>
    </citation>
    <scope>NUCLEOTIDE SEQUENCE</scope>
    <source>
        <strain evidence="1">CBS 525.71</strain>
    </source>
</reference>
<dbReference type="Proteomes" id="UP000799754">
    <property type="component" value="Unassembled WGS sequence"/>
</dbReference>
<evidence type="ECO:0000313" key="2">
    <source>
        <dbReference type="Proteomes" id="UP000799754"/>
    </source>
</evidence>
<dbReference type="EMBL" id="MU006743">
    <property type="protein sequence ID" value="KAF2622676.1"/>
    <property type="molecule type" value="Genomic_DNA"/>
</dbReference>
<comment type="caution">
    <text evidence="1">The sequence shown here is derived from an EMBL/GenBank/DDBJ whole genome shotgun (WGS) entry which is preliminary data.</text>
</comment>
<name>A0ACB6RL91_9PLEO</name>